<dbReference type="InterPro" id="IPR050398">
    <property type="entry name" value="HssS/ArlS-like"/>
</dbReference>
<dbReference type="InterPro" id="IPR036890">
    <property type="entry name" value="HATPase_C_sf"/>
</dbReference>
<keyword evidence="13 14" id="KW-0472">Membrane</keyword>
<keyword evidence="10" id="KW-0067">ATP-binding</keyword>
<keyword evidence="12" id="KW-0902">Two-component regulatory system</keyword>
<dbReference type="InterPro" id="IPR003594">
    <property type="entry name" value="HATPase_dom"/>
</dbReference>
<dbReference type="EMBL" id="UHFN01000007">
    <property type="protein sequence ID" value="SUN60644.1"/>
    <property type="molecule type" value="Genomic_DNA"/>
</dbReference>
<keyword evidence="8" id="KW-0547">Nucleotide-binding</keyword>
<gene>
    <name evidence="16" type="primary">phoR</name>
    <name evidence="16" type="ORF">NCTC12224_00998</name>
</gene>
<keyword evidence="4" id="KW-1003">Cell membrane</keyword>
<keyword evidence="5" id="KW-0597">Phosphoprotein</keyword>
<evidence type="ECO:0000259" key="15">
    <source>
        <dbReference type="PROSITE" id="PS50109"/>
    </source>
</evidence>
<dbReference type="SUPFAM" id="SSF47384">
    <property type="entry name" value="Homodimeric domain of signal transducing histidine kinase"/>
    <property type="match status" value="1"/>
</dbReference>
<evidence type="ECO:0000256" key="4">
    <source>
        <dbReference type="ARBA" id="ARBA00022475"/>
    </source>
</evidence>
<dbReference type="InterPro" id="IPR036097">
    <property type="entry name" value="HisK_dim/P_sf"/>
</dbReference>
<dbReference type="GO" id="GO:0000155">
    <property type="term" value="F:phosphorelay sensor kinase activity"/>
    <property type="evidence" value="ECO:0007669"/>
    <property type="project" value="InterPro"/>
</dbReference>
<dbReference type="InterPro" id="IPR004358">
    <property type="entry name" value="Sig_transdc_His_kin-like_C"/>
</dbReference>
<dbReference type="InterPro" id="IPR003661">
    <property type="entry name" value="HisK_dim/P_dom"/>
</dbReference>
<evidence type="ECO:0000256" key="14">
    <source>
        <dbReference type="SAM" id="Phobius"/>
    </source>
</evidence>
<dbReference type="Pfam" id="PF02518">
    <property type="entry name" value="HATPase_c"/>
    <property type="match status" value="1"/>
</dbReference>
<dbReference type="Gene3D" id="1.10.287.130">
    <property type="match status" value="1"/>
</dbReference>
<dbReference type="FunFam" id="1.10.287.130:FF:000001">
    <property type="entry name" value="Two-component sensor histidine kinase"/>
    <property type="match status" value="1"/>
</dbReference>
<dbReference type="GO" id="GO:0005886">
    <property type="term" value="C:plasma membrane"/>
    <property type="evidence" value="ECO:0007669"/>
    <property type="project" value="UniProtKB-SubCell"/>
</dbReference>
<sequence length="336" mass="38385">MVKMATYTGKLEKYYIKKNSGKRAQTYRVFVFVDVSPASYLSWWLNSSLLLLMVIIGFIASLFIYLTGKRVDSAFTSLKDSITRLGKRQKLGKKEELPYEEFNDVMMTVAKMSDMIDANQRSQQLFFQNASHELRTPLMSIQGYAEGLKEGVLKNSKEAAGIIYDESQKMTELVDDILTLSKLETIQTKINLERVVLDNLLYDVSWRLKHKADERGLVFEHDFHDDNCELVLDETLMERAFLNIISNAVRYAKHTITLSTELLEDKVVVHIANDGPEISKETQEHIFERFYKGEKGQFGIGLSMTKDIIERHGGQISLRSQADKTTFSVALPLVAD</sequence>
<evidence type="ECO:0000256" key="2">
    <source>
        <dbReference type="ARBA" id="ARBA00004651"/>
    </source>
</evidence>
<evidence type="ECO:0000256" key="12">
    <source>
        <dbReference type="ARBA" id="ARBA00023012"/>
    </source>
</evidence>
<dbReference type="PROSITE" id="PS50109">
    <property type="entry name" value="HIS_KIN"/>
    <property type="match status" value="1"/>
</dbReference>
<reference evidence="16 17" key="1">
    <citation type="submission" date="2018-06" db="EMBL/GenBank/DDBJ databases">
        <authorList>
            <consortium name="Pathogen Informatics"/>
            <person name="Doyle S."/>
        </authorList>
    </citation>
    <scope>NUCLEOTIDE SEQUENCE [LARGE SCALE GENOMIC DNA]</scope>
    <source>
        <strain evidence="16 17">NCTC12224</strain>
    </source>
</reference>
<evidence type="ECO:0000313" key="16">
    <source>
        <dbReference type="EMBL" id="SUN60644.1"/>
    </source>
</evidence>
<comment type="subcellular location">
    <subcellularLocation>
        <location evidence="2">Cell membrane</location>
        <topology evidence="2">Multi-pass membrane protein</topology>
    </subcellularLocation>
</comment>
<dbReference type="SUPFAM" id="SSF55874">
    <property type="entry name" value="ATPase domain of HSP90 chaperone/DNA topoisomerase II/histidine kinase"/>
    <property type="match status" value="1"/>
</dbReference>
<evidence type="ECO:0000256" key="6">
    <source>
        <dbReference type="ARBA" id="ARBA00022679"/>
    </source>
</evidence>
<evidence type="ECO:0000256" key="1">
    <source>
        <dbReference type="ARBA" id="ARBA00000085"/>
    </source>
</evidence>
<name>A0A380K7K8_9STRE</name>
<keyword evidence="6 16" id="KW-0808">Transferase</keyword>
<dbReference type="Gene3D" id="3.30.565.10">
    <property type="entry name" value="Histidine kinase-like ATPase, C-terminal domain"/>
    <property type="match status" value="1"/>
</dbReference>
<protein>
    <recommendedName>
        <fullName evidence="3">histidine kinase</fullName>
        <ecNumber evidence="3">2.7.13.3</ecNumber>
    </recommendedName>
</protein>
<evidence type="ECO:0000256" key="3">
    <source>
        <dbReference type="ARBA" id="ARBA00012438"/>
    </source>
</evidence>
<evidence type="ECO:0000256" key="11">
    <source>
        <dbReference type="ARBA" id="ARBA00022989"/>
    </source>
</evidence>
<dbReference type="CDD" id="cd00082">
    <property type="entry name" value="HisKA"/>
    <property type="match status" value="1"/>
</dbReference>
<dbReference type="CDD" id="cd00075">
    <property type="entry name" value="HATPase"/>
    <property type="match status" value="1"/>
</dbReference>
<evidence type="ECO:0000256" key="9">
    <source>
        <dbReference type="ARBA" id="ARBA00022777"/>
    </source>
</evidence>
<keyword evidence="7 14" id="KW-0812">Transmembrane</keyword>
<dbReference type="PRINTS" id="PR00344">
    <property type="entry name" value="BCTRLSENSOR"/>
</dbReference>
<dbReference type="PANTHER" id="PTHR45528">
    <property type="entry name" value="SENSOR HISTIDINE KINASE CPXA"/>
    <property type="match status" value="1"/>
</dbReference>
<feature type="transmembrane region" description="Helical" evidence="14">
    <location>
        <begin position="49"/>
        <end position="68"/>
    </location>
</feature>
<evidence type="ECO:0000313" key="17">
    <source>
        <dbReference type="Proteomes" id="UP000254924"/>
    </source>
</evidence>
<dbReference type="Proteomes" id="UP000254924">
    <property type="component" value="Unassembled WGS sequence"/>
</dbReference>
<dbReference type="PANTHER" id="PTHR45528:SF1">
    <property type="entry name" value="SENSOR HISTIDINE KINASE CPXA"/>
    <property type="match status" value="1"/>
</dbReference>
<keyword evidence="9 16" id="KW-0418">Kinase</keyword>
<organism evidence="16 17">
    <name type="scientific">Streptococcus hyointestinalis</name>
    <dbReference type="NCBI Taxonomy" id="1337"/>
    <lineage>
        <taxon>Bacteria</taxon>
        <taxon>Bacillati</taxon>
        <taxon>Bacillota</taxon>
        <taxon>Bacilli</taxon>
        <taxon>Lactobacillales</taxon>
        <taxon>Streptococcaceae</taxon>
        <taxon>Streptococcus</taxon>
    </lineage>
</organism>
<evidence type="ECO:0000256" key="13">
    <source>
        <dbReference type="ARBA" id="ARBA00023136"/>
    </source>
</evidence>
<dbReference type="OrthoDB" id="9780718at2"/>
<dbReference type="Pfam" id="PF00512">
    <property type="entry name" value="HisKA"/>
    <property type="match status" value="1"/>
</dbReference>
<dbReference type="InterPro" id="IPR005467">
    <property type="entry name" value="His_kinase_dom"/>
</dbReference>
<dbReference type="EC" id="2.7.13.3" evidence="3"/>
<dbReference type="AlphaFoldDB" id="A0A380K7K8"/>
<keyword evidence="17" id="KW-1185">Reference proteome</keyword>
<evidence type="ECO:0000256" key="8">
    <source>
        <dbReference type="ARBA" id="ARBA00022741"/>
    </source>
</evidence>
<dbReference type="SMART" id="SM00387">
    <property type="entry name" value="HATPase_c"/>
    <property type="match status" value="1"/>
</dbReference>
<evidence type="ECO:0000256" key="5">
    <source>
        <dbReference type="ARBA" id="ARBA00022553"/>
    </source>
</evidence>
<feature type="domain" description="Histidine kinase" evidence="15">
    <location>
        <begin position="129"/>
        <end position="335"/>
    </location>
</feature>
<evidence type="ECO:0000256" key="7">
    <source>
        <dbReference type="ARBA" id="ARBA00022692"/>
    </source>
</evidence>
<dbReference type="SMART" id="SM00388">
    <property type="entry name" value="HisKA"/>
    <property type="match status" value="1"/>
</dbReference>
<keyword evidence="11 14" id="KW-1133">Transmembrane helix</keyword>
<dbReference type="GO" id="GO:0005524">
    <property type="term" value="F:ATP binding"/>
    <property type="evidence" value="ECO:0007669"/>
    <property type="project" value="UniProtKB-KW"/>
</dbReference>
<proteinExistence type="predicted"/>
<evidence type="ECO:0000256" key="10">
    <source>
        <dbReference type="ARBA" id="ARBA00022840"/>
    </source>
</evidence>
<comment type="catalytic activity">
    <reaction evidence="1">
        <text>ATP + protein L-histidine = ADP + protein N-phospho-L-histidine.</text>
        <dbReference type="EC" id="2.7.13.3"/>
    </reaction>
</comment>
<accession>A0A380K7K8</accession>